<dbReference type="InterPro" id="IPR020472">
    <property type="entry name" value="WD40_PAC1"/>
</dbReference>
<keyword evidence="4" id="KW-0539">Nucleus</keyword>
<dbReference type="Pfam" id="PF12894">
    <property type="entry name" value="ANAPC4_WD40"/>
    <property type="match status" value="1"/>
</dbReference>
<accession>A0A2A9NX78</accession>
<dbReference type="InterPro" id="IPR015943">
    <property type="entry name" value="WD40/YVTN_repeat-like_dom_sf"/>
</dbReference>
<dbReference type="InterPro" id="IPR036322">
    <property type="entry name" value="WD40_repeat_dom_sf"/>
</dbReference>
<dbReference type="SUPFAM" id="SSF50978">
    <property type="entry name" value="WD40 repeat-like"/>
    <property type="match status" value="2"/>
</dbReference>
<dbReference type="PROSITE" id="PS00678">
    <property type="entry name" value="WD_REPEATS_1"/>
    <property type="match status" value="3"/>
</dbReference>
<dbReference type="InterPro" id="IPR024977">
    <property type="entry name" value="Apc4-like_WD40_dom"/>
</dbReference>
<feature type="compositionally biased region" description="Basic and acidic residues" evidence="6">
    <location>
        <begin position="138"/>
        <end position="148"/>
    </location>
</feature>
<dbReference type="OrthoDB" id="1367865at2759"/>
<dbReference type="InterPro" id="IPR006594">
    <property type="entry name" value="LisH"/>
</dbReference>
<evidence type="ECO:0000259" key="7">
    <source>
        <dbReference type="Pfam" id="PF12894"/>
    </source>
</evidence>
<evidence type="ECO:0000313" key="8">
    <source>
        <dbReference type="EMBL" id="PFH52342.1"/>
    </source>
</evidence>
<feature type="domain" description="Anaphase-promoting complex subunit 4-like WD40" evidence="7">
    <location>
        <begin position="274"/>
        <end position="358"/>
    </location>
</feature>
<organism evidence="8 9">
    <name type="scientific">Amanita thiersii Skay4041</name>
    <dbReference type="NCBI Taxonomy" id="703135"/>
    <lineage>
        <taxon>Eukaryota</taxon>
        <taxon>Fungi</taxon>
        <taxon>Dikarya</taxon>
        <taxon>Basidiomycota</taxon>
        <taxon>Agaricomycotina</taxon>
        <taxon>Agaricomycetes</taxon>
        <taxon>Agaricomycetidae</taxon>
        <taxon>Agaricales</taxon>
        <taxon>Pluteineae</taxon>
        <taxon>Amanitaceae</taxon>
        <taxon>Amanita</taxon>
    </lineage>
</organism>
<feature type="repeat" description="WD" evidence="5">
    <location>
        <begin position="442"/>
        <end position="488"/>
    </location>
</feature>
<dbReference type="Gene3D" id="2.130.10.10">
    <property type="entry name" value="YVTN repeat-like/Quinoprotein amine dehydrogenase"/>
    <property type="match status" value="1"/>
</dbReference>
<dbReference type="InterPro" id="IPR045183">
    <property type="entry name" value="Ebi-like"/>
</dbReference>
<evidence type="ECO:0000256" key="2">
    <source>
        <dbReference type="ARBA" id="ARBA00022574"/>
    </source>
</evidence>
<dbReference type="AlphaFoldDB" id="A0A2A9NX78"/>
<proteinExistence type="predicted"/>
<feature type="repeat" description="WD" evidence="5">
    <location>
        <begin position="387"/>
        <end position="428"/>
    </location>
</feature>
<dbReference type="EMBL" id="KZ301980">
    <property type="protein sequence ID" value="PFH52342.1"/>
    <property type="molecule type" value="Genomic_DNA"/>
</dbReference>
<evidence type="ECO:0000256" key="3">
    <source>
        <dbReference type="ARBA" id="ARBA00022737"/>
    </source>
</evidence>
<gene>
    <name evidence="8" type="ORF">AMATHDRAFT_57411</name>
</gene>
<dbReference type="Proteomes" id="UP000242287">
    <property type="component" value="Unassembled WGS sequence"/>
</dbReference>
<dbReference type="Pfam" id="PF08513">
    <property type="entry name" value="LisH"/>
    <property type="match status" value="1"/>
</dbReference>
<keyword evidence="3" id="KW-0677">Repeat</keyword>
<evidence type="ECO:0000256" key="1">
    <source>
        <dbReference type="ARBA" id="ARBA00004123"/>
    </source>
</evidence>
<evidence type="ECO:0000256" key="5">
    <source>
        <dbReference type="PROSITE-ProRule" id="PRU00221"/>
    </source>
</evidence>
<comment type="subcellular location">
    <subcellularLocation>
        <location evidence="1">Nucleus</location>
    </subcellularLocation>
</comment>
<dbReference type="PRINTS" id="PR00320">
    <property type="entry name" value="GPROTEINBRPT"/>
</dbReference>
<dbReference type="SMART" id="SM00320">
    <property type="entry name" value="WD40"/>
    <property type="match status" value="7"/>
</dbReference>
<dbReference type="PROSITE" id="PS50082">
    <property type="entry name" value="WD_REPEATS_2"/>
    <property type="match status" value="5"/>
</dbReference>
<keyword evidence="2 5" id="KW-0853">WD repeat</keyword>
<evidence type="ECO:0000313" key="9">
    <source>
        <dbReference type="Proteomes" id="UP000242287"/>
    </source>
</evidence>
<dbReference type="Gene3D" id="1.20.960.30">
    <property type="match status" value="1"/>
</dbReference>
<feature type="repeat" description="WD" evidence="5">
    <location>
        <begin position="205"/>
        <end position="239"/>
    </location>
</feature>
<dbReference type="GO" id="GO:0006357">
    <property type="term" value="P:regulation of transcription by RNA polymerase II"/>
    <property type="evidence" value="ECO:0007669"/>
    <property type="project" value="TreeGrafter"/>
</dbReference>
<dbReference type="GO" id="GO:0003714">
    <property type="term" value="F:transcription corepressor activity"/>
    <property type="evidence" value="ECO:0007669"/>
    <property type="project" value="InterPro"/>
</dbReference>
<dbReference type="PROSITE" id="PS50896">
    <property type="entry name" value="LISH"/>
    <property type="match status" value="1"/>
</dbReference>
<feature type="repeat" description="WD" evidence="5">
    <location>
        <begin position="304"/>
        <end position="345"/>
    </location>
</feature>
<reference evidence="8 9" key="1">
    <citation type="submission" date="2014-02" db="EMBL/GenBank/DDBJ databases">
        <title>Transposable element dynamics among asymbiotic and ectomycorrhizal Amanita fungi.</title>
        <authorList>
            <consortium name="DOE Joint Genome Institute"/>
            <person name="Hess J."/>
            <person name="Skrede I."/>
            <person name="Wolfe B."/>
            <person name="LaButti K."/>
            <person name="Ohm R.A."/>
            <person name="Grigoriev I.V."/>
            <person name="Pringle A."/>
        </authorList>
    </citation>
    <scope>NUCLEOTIDE SEQUENCE [LARGE SCALE GENOMIC DNA]</scope>
    <source>
        <strain evidence="8 9">SKay4041</strain>
    </source>
</reference>
<evidence type="ECO:0000256" key="4">
    <source>
        <dbReference type="ARBA" id="ARBA00023242"/>
    </source>
</evidence>
<dbReference type="Pfam" id="PF00400">
    <property type="entry name" value="WD40"/>
    <property type="match status" value="4"/>
</dbReference>
<dbReference type="PROSITE" id="PS50294">
    <property type="entry name" value="WD_REPEATS_REGION"/>
    <property type="match status" value="5"/>
</dbReference>
<dbReference type="InterPro" id="IPR001680">
    <property type="entry name" value="WD40_rpt"/>
</dbReference>
<protein>
    <recommendedName>
        <fullName evidence="7">Anaphase-promoting complex subunit 4-like WD40 domain-containing protein</fullName>
    </recommendedName>
</protein>
<dbReference type="SMART" id="SM00667">
    <property type="entry name" value="LisH"/>
    <property type="match status" value="1"/>
</dbReference>
<dbReference type="GO" id="GO:0000118">
    <property type="term" value="C:histone deacetylase complex"/>
    <property type="evidence" value="ECO:0007669"/>
    <property type="project" value="TreeGrafter"/>
</dbReference>
<evidence type="ECO:0000256" key="6">
    <source>
        <dbReference type="SAM" id="MobiDB-lite"/>
    </source>
</evidence>
<feature type="region of interest" description="Disordered" evidence="6">
    <location>
        <begin position="131"/>
        <end position="194"/>
    </location>
</feature>
<name>A0A2A9NX78_9AGAR</name>
<dbReference type="STRING" id="703135.A0A2A9NX78"/>
<sequence>MMAEQIRITADEINCLVYAFLLDSGFTHSAFTLRAESQLDRSPLFHKHIVRGQLVELLCKALLYLEVEHHWRNSQVTLNCTAEFSLLDSHQCSSDASAKQISLSQLPVLQERTSSQINGVLSSETVKRKGSPIVLEEPAEKRAKRDSEDVLVDSSSESHKSKCQDADSSISRNMTPELAPKKPKPKPRLVQGPIDDTNPSAIIRLSGHKSEVFVCAWNPVKYSVLASGSKDAVLHLWDMPDPPMSLSSFASLPGPPTAFEYLPKAESADLTCLHWSPDGGLLAIGSNDSILRVCRVNGELYFAHTQHNGPIFATRFSQSGRWLLTASLDGTTCLWDVPEKRLHQQYRCHSDCCLDVDWLNDDTFASCGADSLIYIMRIDCAEAIKTLSGHKGEINEIRSNSSGTRLASCSDDGTARVWNVEGISTSTESIPGLVASDQVVELRGHPYTVTTVSWCPEHVPGMNQILATSSFDGTVKMWDSVTGECLRTFTDHKRPVFTLVFSKNGKWLATGSADGWLHVYDVATRTKRWSWFAGTERRGVFEIAWQEHEGINRIAVALESRQVAVIDVLRIPALGK</sequence>
<keyword evidence="9" id="KW-1185">Reference proteome</keyword>
<feature type="repeat" description="WD" evidence="5">
    <location>
        <begin position="489"/>
        <end position="530"/>
    </location>
</feature>
<dbReference type="PANTHER" id="PTHR22846:SF2">
    <property type="entry name" value="F-BOX-LIKE_WD REPEAT-CONTAINING PROTEIN EBI"/>
    <property type="match status" value="1"/>
</dbReference>
<dbReference type="PANTHER" id="PTHR22846">
    <property type="entry name" value="WD40 REPEAT PROTEIN"/>
    <property type="match status" value="1"/>
</dbReference>
<dbReference type="InterPro" id="IPR019775">
    <property type="entry name" value="WD40_repeat_CS"/>
</dbReference>
<dbReference type="CDD" id="cd00200">
    <property type="entry name" value="WD40"/>
    <property type="match status" value="1"/>
</dbReference>
<feature type="compositionally biased region" description="Basic and acidic residues" evidence="6">
    <location>
        <begin position="156"/>
        <end position="165"/>
    </location>
</feature>